<accession>A0A2K0SXV0</accession>
<dbReference type="InterPro" id="IPR027417">
    <property type="entry name" value="P-loop_NTPase"/>
</dbReference>
<comment type="caution">
    <text evidence="4">The sequence shown here is derived from an EMBL/GenBank/DDBJ whole genome shotgun (WGS) entry which is preliminary data.</text>
</comment>
<evidence type="ECO:0008006" key="6">
    <source>
        <dbReference type="Google" id="ProtNLM"/>
    </source>
</evidence>
<feature type="domain" description="Nephrocystin 3-like N-terminal" evidence="2">
    <location>
        <begin position="310"/>
        <end position="482"/>
    </location>
</feature>
<dbReference type="Gene3D" id="3.40.50.300">
    <property type="entry name" value="P-loop containing nucleotide triphosphate hydrolases"/>
    <property type="match status" value="1"/>
</dbReference>
<evidence type="ECO:0000313" key="4">
    <source>
        <dbReference type="EMBL" id="PNP38094.1"/>
    </source>
</evidence>
<name>A0A2K0SXV0_9HYPO</name>
<organism evidence="4 5">
    <name type="scientific">Trichoderma gamsii</name>
    <dbReference type="NCBI Taxonomy" id="398673"/>
    <lineage>
        <taxon>Eukaryota</taxon>
        <taxon>Fungi</taxon>
        <taxon>Dikarya</taxon>
        <taxon>Ascomycota</taxon>
        <taxon>Pezizomycotina</taxon>
        <taxon>Sordariomycetes</taxon>
        <taxon>Hypocreomycetidae</taxon>
        <taxon>Hypocreales</taxon>
        <taxon>Hypocreaceae</taxon>
        <taxon>Trichoderma</taxon>
    </lineage>
</organism>
<feature type="domain" description="DUF7791" evidence="3">
    <location>
        <begin position="591"/>
        <end position="706"/>
    </location>
</feature>
<dbReference type="Pfam" id="PF25053">
    <property type="entry name" value="DUF7791"/>
    <property type="match status" value="1"/>
</dbReference>
<dbReference type="PANTHER" id="PTHR10039">
    <property type="entry name" value="AMELOGENIN"/>
    <property type="match status" value="1"/>
</dbReference>
<dbReference type="Proteomes" id="UP000236546">
    <property type="component" value="Unassembled WGS sequence"/>
</dbReference>
<evidence type="ECO:0000256" key="1">
    <source>
        <dbReference type="ARBA" id="ARBA00022737"/>
    </source>
</evidence>
<proteinExistence type="predicted"/>
<keyword evidence="1" id="KW-0677">Repeat</keyword>
<evidence type="ECO:0000259" key="2">
    <source>
        <dbReference type="Pfam" id="PF24883"/>
    </source>
</evidence>
<protein>
    <recommendedName>
        <fullName evidence="6">NACHT domain-containing protein</fullName>
    </recommendedName>
</protein>
<sequence length="984" mass="111805">MDPLSSLRVAAGAIQFIDFGHRLLINTREIYHSASGLTHDMVQLSTIASDLSQLSSNLRSHLNTVKEVAPKPKEDTLEDILLRVCLGCQDASRDLLEAISALHGKQQQEDKLDTAQTSRPAYFYFGREVNATLASFATALREIWSSKKIKAYRDQLAHYRAQLTTASLAVLWEKSKQGVQQLGELSRQQNHMLETLGQVQQTTDSLNQNLIQLLNNASSAPESKHYTLIQNVWSSAWSAEGSELTKDDDLWLDISENTNEFCTNAIIESLKFQGVDSREAAISKAYEQTYEWVFEEPQEAAPKQRPWSSLVSWLQGTSANIYWITGKAGAGKSTLMKFMIGHPSLHERLARWSRRSNKPLLVASFYFWNASTLNMQKSQEGLMRSLLAQFLAQMPSIVARVCPRRWALLKIFGQRCVDRVPAWTLQELSESFALFSLLVGTSFNIALFIDGLDEFDGKHSNLIQFVKLLHSRPGTKICVSSRPWVDFLDAFHDSPQLRMEDLTTDDIGIFVRGKFEETRAFRELRDAMPSEAHRLMKGIAEKAKGVFLWVSVVVHLLREGLTEGDSLQDLQNMLDTLPSDISDLYKSIWKSIKPQYIGHASKLFQVHSCSTLPLDVVTLWLADEENTLDYDISFVQGDLQRHIVQIMTRRLDSRTRGLLEISTDGTVDYLHRTVREWIMLIWPDICAKSPPSFDPHLQLLKALAVESLSSKLWDGHGMLMPVPFWQRVSVCFYHACRILDTEVNVAPLVRALDRLDAALSQVSKMYAMPDGRLPLYRSTAVSGITMTTDDEDLLPHWATTQYTLTDGSLHNSFIGLCAQFGVLPYVRDKITRQPELLNLPAKTHSVFACAVFGPEHFGRPDIIDAMGQYLKPTSLDTRLALVRFLLDNEALTLLPEQPALCAGDQTTWNEVQQKVEYYNSRANHEQSKMQREYWDAVSELFEERVQILVQRSRAAPRIRHKTEPRNYSIFRFLRRLRSKAGESM</sequence>
<dbReference type="AlphaFoldDB" id="A0A2K0SXV0"/>
<dbReference type="InterPro" id="IPR056884">
    <property type="entry name" value="NPHP3-like_N"/>
</dbReference>
<dbReference type="InterPro" id="IPR056693">
    <property type="entry name" value="DUF7791"/>
</dbReference>
<evidence type="ECO:0000313" key="5">
    <source>
        <dbReference type="Proteomes" id="UP000236546"/>
    </source>
</evidence>
<dbReference type="EMBL" id="MTYH01000114">
    <property type="protein sequence ID" value="PNP38094.1"/>
    <property type="molecule type" value="Genomic_DNA"/>
</dbReference>
<dbReference type="PANTHER" id="PTHR10039:SF5">
    <property type="entry name" value="NACHT DOMAIN-CONTAINING PROTEIN"/>
    <property type="match status" value="1"/>
</dbReference>
<evidence type="ECO:0000259" key="3">
    <source>
        <dbReference type="Pfam" id="PF25053"/>
    </source>
</evidence>
<dbReference type="SUPFAM" id="SSF52540">
    <property type="entry name" value="P-loop containing nucleoside triphosphate hydrolases"/>
    <property type="match status" value="1"/>
</dbReference>
<reference evidence="4 5" key="1">
    <citation type="submission" date="2017-02" db="EMBL/GenBank/DDBJ databases">
        <title>Genomes of Trichoderma spp. with biocontrol activity.</title>
        <authorList>
            <person name="Gardiner D."/>
            <person name="Kazan K."/>
            <person name="Vos C."/>
            <person name="Harvey P."/>
        </authorList>
    </citation>
    <scope>NUCLEOTIDE SEQUENCE [LARGE SCALE GENOMIC DNA]</scope>
    <source>
        <strain evidence="4 5">A5MH</strain>
    </source>
</reference>
<dbReference type="Pfam" id="PF24883">
    <property type="entry name" value="NPHP3_N"/>
    <property type="match status" value="1"/>
</dbReference>
<dbReference type="OrthoDB" id="443402at2759"/>
<gene>
    <name evidence="4" type="ORF">TGAMA5MH_09957</name>
</gene>